<dbReference type="InterPro" id="IPR013083">
    <property type="entry name" value="Znf_RING/FYVE/PHD"/>
</dbReference>
<dbReference type="InterPro" id="IPR011011">
    <property type="entry name" value="Znf_FYVE_PHD"/>
</dbReference>
<keyword evidence="12" id="KW-1185">Reference proteome</keyword>
<feature type="compositionally biased region" description="Polar residues" evidence="9">
    <location>
        <begin position="107"/>
        <end position="120"/>
    </location>
</feature>
<evidence type="ECO:0000256" key="5">
    <source>
        <dbReference type="ARBA" id="ARBA00022833"/>
    </source>
</evidence>
<dbReference type="Proteomes" id="UP000824782">
    <property type="component" value="Unassembled WGS sequence"/>
</dbReference>
<evidence type="ECO:0000256" key="4">
    <source>
        <dbReference type="ARBA" id="ARBA00022771"/>
    </source>
</evidence>
<evidence type="ECO:0000256" key="3">
    <source>
        <dbReference type="ARBA" id="ARBA00022723"/>
    </source>
</evidence>
<evidence type="ECO:0000313" key="11">
    <source>
        <dbReference type="EMBL" id="KAG8575770.1"/>
    </source>
</evidence>
<comment type="subcellular location">
    <subcellularLocation>
        <location evidence="1">Nucleus</location>
    </subcellularLocation>
</comment>
<name>A0AAV7BST2_ENGPU</name>
<reference evidence="11" key="1">
    <citation type="thesis" date="2020" institute="ProQuest LLC" country="789 East Eisenhower Parkway, Ann Arbor, MI, USA">
        <title>Comparative Genomics and Chromosome Evolution.</title>
        <authorList>
            <person name="Mudd A.B."/>
        </authorList>
    </citation>
    <scope>NUCLEOTIDE SEQUENCE</scope>
    <source>
        <strain evidence="11">237g6f4</strain>
        <tissue evidence="11">Blood</tissue>
    </source>
</reference>
<keyword evidence="5" id="KW-0862">Zinc</keyword>
<feature type="region of interest" description="Disordered" evidence="9">
    <location>
        <begin position="181"/>
        <end position="265"/>
    </location>
</feature>
<dbReference type="InterPro" id="IPR019787">
    <property type="entry name" value="Znf_PHD-finger"/>
</dbReference>
<dbReference type="Gene3D" id="3.30.40.10">
    <property type="entry name" value="Zinc/RING finger domain, C3HC4 (zinc finger)"/>
    <property type="match status" value="1"/>
</dbReference>
<dbReference type="PANTHER" id="PTHR23194:SF3">
    <property type="entry name" value="PYGOPUS HOMOLOG 1"/>
    <property type="match status" value="1"/>
</dbReference>
<gene>
    <name evidence="11" type="ORF">GDO81_009668</name>
</gene>
<sequence length="390" mass="42955">MDKSLWDRAGDVGGLEGLIRAGSQLGCPEKKKRKSTVQGSGLPPLSEYAPPMNTSSDHLIASNPFDDDYSVSPLSGYSYFAKPGYGNVGPFNAFKIPPNHSPKRSSRNGGSQNFRDQPQSFPRDMRSISLGRTFSFSNIPEKSPFENESFLNSGLGQTIAMPGQHFRPNHNQDVFHITNHRNNFQPSPFRPEGGKVHVNQQPEGSHPFGLTQPHFLHPKMTNYRQDSNSPSNPNSNLNHTTAEDRASPRAFTQPSTDPQGPKRHSENLQCETIDLTNCGPGNGGHSKTSLSKISKSDVTPSEKCNRWLLQSSFCGPVATDRMYACGICSVEVTNVSDAIMCEVSCRKWFHRACTGMTEIAYALLTAETSAIWGCDTCMAKKDVQLVRTRK</sequence>
<dbReference type="AlphaFoldDB" id="A0AAV7BST2"/>
<dbReference type="GO" id="GO:0005634">
    <property type="term" value="C:nucleus"/>
    <property type="evidence" value="ECO:0007669"/>
    <property type="project" value="UniProtKB-SubCell"/>
</dbReference>
<feature type="region of interest" description="Disordered" evidence="9">
    <location>
        <begin position="26"/>
        <end position="61"/>
    </location>
</feature>
<keyword evidence="4 8" id="KW-0863">Zinc-finger</keyword>
<comment type="function">
    <text evidence="7">Involved in signal transduction through the Wnt pathway.</text>
</comment>
<protein>
    <recommendedName>
        <fullName evidence="10">PHD-type domain-containing protein</fullName>
    </recommendedName>
</protein>
<dbReference type="PROSITE" id="PS01359">
    <property type="entry name" value="ZF_PHD_1"/>
    <property type="match status" value="1"/>
</dbReference>
<dbReference type="InterPro" id="IPR052475">
    <property type="entry name" value="Wnt_Signal_Transd_Protein"/>
</dbReference>
<evidence type="ECO:0000256" key="7">
    <source>
        <dbReference type="ARBA" id="ARBA00037400"/>
    </source>
</evidence>
<evidence type="ECO:0000256" key="1">
    <source>
        <dbReference type="ARBA" id="ARBA00004123"/>
    </source>
</evidence>
<proteinExistence type="predicted"/>
<dbReference type="SUPFAM" id="SSF57903">
    <property type="entry name" value="FYVE/PHD zinc finger"/>
    <property type="match status" value="1"/>
</dbReference>
<dbReference type="InterPro" id="IPR001965">
    <property type="entry name" value="Znf_PHD"/>
</dbReference>
<keyword evidence="3" id="KW-0479">Metal-binding</keyword>
<evidence type="ECO:0000256" key="2">
    <source>
        <dbReference type="ARBA" id="ARBA00022687"/>
    </source>
</evidence>
<dbReference type="PROSITE" id="PS50016">
    <property type="entry name" value="ZF_PHD_2"/>
    <property type="match status" value="1"/>
</dbReference>
<keyword evidence="2" id="KW-0879">Wnt signaling pathway</keyword>
<feature type="domain" description="PHD-type" evidence="10">
    <location>
        <begin position="322"/>
        <end position="380"/>
    </location>
</feature>
<dbReference type="EMBL" id="WNYA01000004">
    <property type="protein sequence ID" value="KAG8575770.1"/>
    <property type="molecule type" value="Genomic_DNA"/>
</dbReference>
<feature type="region of interest" description="Disordered" evidence="9">
    <location>
        <begin position="93"/>
        <end position="124"/>
    </location>
</feature>
<dbReference type="CDD" id="cd15635">
    <property type="entry name" value="PHD_PYGO1"/>
    <property type="match status" value="1"/>
</dbReference>
<dbReference type="GO" id="GO:0016055">
    <property type="term" value="P:Wnt signaling pathway"/>
    <property type="evidence" value="ECO:0007669"/>
    <property type="project" value="UniProtKB-KW"/>
</dbReference>
<feature type="compositionally biased region" description="Low complexity" evidence="9">
    <location>
        <begin position="227"/>
        <end position="236"/>
    </location>
</feature>
<evidence type="ECO:0000259" key="10">
    <source>
        <dbReference type="PROSITE" id="PS50016"/>
    </source>
</evidence>
<dbReference type="FunFam" id="3.30.40.10:FF:000107">
    <property type="entry name" value="pygopus homolog 1"/>
    <property type="match status" value="1"/>
</dbReference>
<dbReference type="GO" id="GO:0008270">
    <property type="term" value="F:zinc ion binding"/>
    <property type="evidence" value="ECO:0007669"/>
    <property type="project" value="UniProtKB-KW"/>
</dbReference>
<dbReference type="SMART" id="SM00249">
    <property type="entry name" value="PHD"/>
    <property type="match status" value="1"/>
</dbReference>
<evidence type="ECO:0000313" key="12">
    <source>
        <dbReference type="Proteomes" id="UP000824782"/>
    </source>
</evidence>
<keyword evidence="6" id="KW-0539">Nucleus</keyword>
<organism evidence="11 12">
    <name type="scientific">Engystomops pustulosus</name>
    <name type="common">Tungara frog</name>
    <name type="synonym">Physalaemus pustulosus</name>
    <dbReference type="NCBI Taxonomy" id="76066"/>
    <lineage>
        <taxon>Eukaryota</taxon>
        <taxon>Metazoa</taxon>
        <taxon>Chordata</taxon>
        <taxon>Craniata</taxon>
        <taxon>Vertebrata</taxon>
        <taxon>Euteleostomi</taxon>
        <taxon>Amphibia</taxon>
        <taxon>Batrachia</taxon>
        <taxon>Anura</taxon>
        <taxon>Neobatrachia</taxon>
        <taxon>Hyloidea</taxon>
        <taxon>Leptodactylidae</taxon>
        <taxon>Leiuperinae</taxon>
        <taxon>Engystomops</taxon>
    </lineage>
</organism>
<accession>A0AAV7BST2</accession>
<evidence type="ECO:0000256" key="9">
    <source>
        <dbReference type="SAM" id="MobiDB-lite"/>
    </source>
</evidence>
<dbReference type="PANTHER" id="PTHR23194">
    <property type="entry name" value="PYGOPUS"/>
    <property type="match status" value="1"/>
</dbReference>
<comment type="caution">
    <text evidence="11">The sequence shown here is derived from an EMBL/GenBank/DDBJ whole genome shotgun (WGS) entry which is preliminary data.</text>
</comment>
<evidence type="ECO:0000256" key="6">
    <source>
        <dbReference type="ARBA" id="ARBA00023242"/>
    </source>
</evidence>
<evidence type="ECO:0000256" key="8">
    <source>
        <dbReference type="PROSITE-ProRule" id="PRU00146"/>
    </source>
</evidence>
<dbReference type="InterPro" id="IPR019786">
    <property type="entry name" value="Zinc_finger_PHD-type_CS"/>
</dbReference>